<protein>
    <submittedName>
        <fullName evidence="9">Serine/threonine protein kinase</fullName>
    </submittedName>
</protein>
<evidence type="ECO:0000259" key="8">
    <source>
        <dbReference type="PROSITE" id="PS50011"/>
    </source>
</evidence>
<evidence type="ECO:0000256" key="6">
    <source>
        <dbReference type="PROSITE-ProRule" id="PRU10141"/>
    </source>
</evidence>
<evidence type="ECO:0000256" key="2">
    <source>
        <dbReference type="ARBA" id="ARBA00022741"/>
    </source>
</evidence>
<feature type="domain" description="Protein kinase" evidence="8">
    <location>
        <begin position="89"/>
        <end position="365"/>
    </location>
</feature>
<evidence type="ECO:0000256" key="1">
    <source>
        <dbReference type="ARBA" id="ARBA00022679"/>
    </source>
</evidence>
<dbReference type="PANTHER" id="PTHR43289">
    <property type="entry name" value="MITOGEN-ACTIVATED PROTEIN KINASE KINASE KINASE 20-RELATED"/>
    <property type="match status" value="1"/>
</dbReference>
<evidence type="ECO:0000256" key="7">
    <source>
        <dbReference type="SAM" id="Phobius"/>
    </source>
</evidence>
<feature type="binding site" evidence="6">
    <location>
        <position position="120"/>
    </location>
    <ligand>
        <name>ATP</name>
        <dbReference type="ChEBI" id="CHEBI:30616"/>
    </ligand>
</feature>
<dbReference type="GO" id="GO:0005524">
    <property type="term" value="F:ATP binding"/>
    <property type="evidence" value="ECO:0007669"/>
    <property type="project" value="UniProtKB-UniRule"/>
</dbReference>
<keyword evidence="5" id="KW-0802">TPR repeat</keyword>
<keyword evidence="9" id="KW-0723">Serine/threonine-protein kinase</keyword>
<dbReference type="InterPro" id="IPR011990">
    <property type="entry name" value="TPR-like_helical_dom_sf"/>
</dbReference>
<proteinExistence type="predicted"/>
<dbReference type="InterPro" id="IPR019734">
    <property type="entry name" value="TPR_rpt"/>
</dbReference>
<keyword evidence="7" id="KW-1133">Transmembrane helix</keyword>
<dbReference type="PROSITE" id="PS00108">
    <property type="entry name" value="PROTEIN_KINASE_ST"/>
    <property type="match status" value="1"/>
</dbReference>
<evidence type="ECO:0000313" key="9">
    <source>
        <dbReference type="EMBL" id="QBB69425.1"/>
    </source>
</evidence>
<dbReference type="SMART" id="SM00220">
    <property type="entry name" value="S_TKc"/>
    <property type="match status" value="1"/>
</dbReference>
<dbReference type="SUPFAM" id="SSF56112">
    <property type="entry name" value="Protein kinase-like (PK-like)"/>
    <property type="match status" value="1"/>
</dbReference>
<dbReference type="InterPro" id="IPR000719">
    <property type="entry name" value="Prot_kinase_dom"/>
</dbReference>
<dbReference type="PROSITE" id="PS50011">
    <property type="entry name" value="PROTEIN_KINASE_DOM"/>
    <property type="match status" value="1"/>
</dbReference>
<keyword evidence="1" id="KW-0808">Transferase</keyword>
<dbReference type="PROSITE" id="PS50005">
    <property type="entry name" value="TPR"/>
    <property type="match status" value="1"/>
</dbReference>
<dbReference type="Proteomes" id="UP000291562">
    <property type="component" value="Chromosome"/>
</dbReference>
<dbReference type="InterPro" id="IPR017441">
    <property type="entry name" value="Protein_kinase_ATP_BS"/>
</dbReference>
<dbReference type="Pfam" id="PF13424">
    <property type="entry name" value="TPR_12"/>
    <property type="match status" value="3"/>
</dbReference>
<keyword evidence="10" id="KW-1185">Reference proteome</keyword>
<dbReference type="EMBL" id="CP035704">
    <property type="protein sequence ID" value="QBB69425.1"/>
    <property type="molecule type" value="Genomic_DNA"/>
</dbReference>
<keyword evidence="7" id="KW-0472">Membrane</keyword>
<dbReference type="SMART" id="SM00028">
    <property type="entry name" value="TPR"/>
    <property type="match status" value="9"/>
</dbReference>
<keyword evidence="4 6" id="KW-0067">ATP-binding</keyword>
<gene>
    <name evidence="9" type="ORF">ELE36_02995</name>
</gene>
<evidence type="ECO:0000256" key="4">
    <source>
        <dbReference type="ARBA" id="ARBA00022840"/>
    </source>
</evidence>
<dbReference type="Pfam" id="PF13374">
    <property type="entry name" value="TPR_10"/>
    <property type="match status" value="1"/>
</dbReference>
<feature type="transmembrane region" description="Helical" evidence="7">
    <location>
        <begin position="390"/>
        <end position="411"/>
    </location>
</feature>
<dbReference type="Pfam" id="PF00069">
    <property type="entry name" value="Pkinase"/>
    <property type="match status" value="1"/>
</dbReference>
<dbReference type="Gene3D" id="3.30.200.20">
    <property type="entry name" value="Phosphorylase Kinase, domain 1"/>
    <property type="match status" value="1"/>
</dbReference>
<feature type="repeat" description="TPR" evidence="5">
    <location>
        <begin position="473"/>
        <end position="506"/>
    </location>
</feature>
<dbReference type="SUPFAM" id="SSF48452">
    <property type="entry name" value="TPR-like"/>
    <property type="match status" value="5"/>
</dbReference>
<dbReference type="Gene3D" id="1.10.510.10">
    <property type="entry name" value="Transferase(Phosphotransferase) domain 1"/>
    <property type="match status" value="1"/>
</dbReference>
<keyword evidence="7" id="KW-0812">Transmembrane</keyword>
<dbReference type="RefSeq" id="WP_129831682.1">
    <property type="nucleotide sequence ID" value="NZ_CP035704.1"/>
</dbReference>
<dbReference type="PANTHER" id="PTHR43289:SF34">
    <property type="entry name" value="SERINE_THREONINE-PROTEIN KINASE YBDM-RELATED"/>
    <property type="match status" value="1"/>
</dbReference>
<keyword evidence="3 9" id="KW-0418">Kinase</keyword>
<dbReference type="InterPro" id="IPR008271">
    <property type="entry name" value="Ser/Thr_kinase_AS"/>
</dbReference>
<keyword evidence="2 6" id="KW-0547">Nucleotide-binding</keyword>
<evidence type="ECO:0000256" key="3">
    <source>
        <dbReference type="ARBA" id="ARBA00022777"/>
    </source>
</evidence>
<organism evidence="9 10">
    <name type="scientific">Pseudolysobacter antarcticus</name>
    <dbReference type="NCBI Taxonomy" id="2511995"/>
    <lineage>
        <taxon>Bacteria</taxon>
        <taxon>Pseudomonadati</taxon>
        <taxon>Pseudomonadota</taxon>
        <taxon>Gammaproteobacteria</taxon>
        <taxon>Lysobacterales</taxon>
        <taxon>Rhodanobacteraceae</taxon>
        <taxon>Pseudolysobacter</taxon>
    </lineage>
</organism>
<dbReference type="AlphaFoldDB" id="A0A411HG01"/>
<evidence type="ECO:0000313" key="10">
    <source>
        <dbReference type="Proteomes" id="UP000291562"/>
    </source>
</evidence>
<reference evidence="9 10" key="1">
    <citation type="submission" date="2019-01" db="EMBL/GenBank/DDBJ databases">
        <title>Pseudolysobacter antarctica gen. nov., sp. nov., isolated from Fildes Peninsula, Antarctica.</title>
        <authorList>
            <person name="Wei Z."/>
            <person name="Peng F."/>
        </authorList>
    </citation>
    <scope>NUCLEOTIDE SEQUENCE [LARGE SCALE GENOMIC DNA]</scope>
    <source>
        <strain evidence="9 10">AQ6-296</strain>
    </source>
</reference>
<sequence length="987" mass="107494">MNTQRWQRISAIFDQVAEVAPAARDDLLTQLCGGDAELKRDVEALLLADQGQAAFEHAIDAAQVALAAAWSQPHAAQATIAANTRIGPWSVVHELGRGGMGIVLLVERADGQFEQRAALKLIKRGMDSEALLARFLRERQILARLEHPHIARLLDGGITDEGRPYFAMEYIDGEPLLRHCAVRKLGLEQRIKLFVDICAAAQFAHRALIVHLDLKSSNVLVTDDGVVKLLDFGIAKLLADDIDATQTGDAAGRPLTPAYAAPEQLCGEPVSTATDVYALGAILYELLTAQRPYDFGATTTLEEIRKQVNSTPPALPSKRAAADAPVPARRLRSDLDTIILTALKREPDRRYTTADALAQDLHRYLLGEPIRARRDSAWYRTAKFVRRHRLGVVMASVAIFGLIATTALALWEARLARAQAQRAETVTDFLIDIFRVADPKGAPGGVKLSAVDVLDAGAQRLDTQLSSQPQLAARFGEVMGAIYIELDQYDHAIRLLQQALDKLPDAGADSSKANLIAQLARAEYEKGDYAAAEKNAAAALAQHGSSDGADSASVAHDLALQGEIARRQGDFKKAEPLLQQALAMSRANLKSPNAQIAAQLNQLAVLYSDMRRLDEGTTLTEAALAMFTALYGENHLDVAENLINLGSFRMQAGHVAEALPPLQQAITIYRRLLPADHPLLATALVNHARAFDRLGRFDEAEPLYLQALAMQRRVLGEQHPDVAATLNNLAVLHMHHDDFVGGADYSRQALAIWVAQGKPEHPFALGSKANLSVALRESGDLPESERLIRDVLSERRKQLGEKHFLVSYTMDQLGIVLRLSGRPAEAIIQHQLAQDLRADSSGLPPQEVAAAHLHFALGELAVADLGAANQQIQQALQILDKLQPSNTERLADALLAQARIALAQHDVAAGCNAVNHALELRPADDPAHGWRHAEALAVHGECLAAHNDFVAARSEIKTALIQLQHTRGSDHWMTRQVRTALQRLPEH</sequence>
<dbReference type="GO" id="GO:0004674">
    <property type="term" value="F:protein serine/threonine kinase activity"/>
    <property type="evidence" value="ECO:0007669"/>
    <property type="project" value="UniProtKB-KW"/>
</dbReference>
<name>A0A411HG01_9GAMM</name>
<dbReference type="OrthoDB" id="9801841at2"/>
<dbReference type="CDD" id="cd14014">
    <property type="entry name" value="STKc_PknB_like"/>
    <property type="match status" value="1"/>
</dbReference>
<dbReference type="InterPro" id="IPR011009">
    <property type="entry name" value="Kinase-like_dom_sf"/>
</dbReference>
<dbReference type="KEGG" id="xbc:ELE36_02995"/>
<dbReference type="PROSITE" id="PS00107">
    <property type="entry name" value="PROTEIN_KINASE_ATP"/>
    <property type="match status" value="1"/>
</dbReference>
<evidence type="ECO:0000256" key="5">
    <source>
        <dbReference type="PROSITE-ProRule" id="PRU00339"/>
    </source>
</evidence>
<accession>A0A411HG01</accession>
<dbReference type="Gene3D" id="1.25.40.10">
    <property type="entry name" value="Tetratricopeptide repeat domain"/>
    <property type="match status" value="3"/>
</dbReference>